<dbReference type="Gene3D" id="2.60.120.290">
    <property type="entry name" value="Spermadhesin, CUB domain"/>
    <property type="match status" value="1"/>
</dbReference>
<dbReference type="PROSITE" id="PS01180">
    <property type="entry name" value="CUB"/>
    <property type="match status" value="1"/>
</dbReference>
<evidence type="ECO:0000256" key="3">
    <source>
        <dbReference type="PROSITE-ProRule" id="PRU00059"/>
    </source>
</evidence>
<feature type="disulfide bond" evidence="3">
    <location>
        <begin position="29"/>
        <end position="56"/>
    </location>
</feature>
<dbReference type="SMART" id="SM00042">
    <property type="entry name" value="CUB"/>
    <property type="match status" value="1"/>
</dbReference>
<dbReference type="CDD" id="cd00041">
    <property type="entry name" value="CUB"/>
    <property type="match status" value="1"/>
</dbReference>
<dbReference type="OrthoDB" id="9971251at2759"/>
<feature type="signal peptide" evidence="4">
    <location>
        <begin position="1"/>
        <end position="16"/>
    </location>
</feature>
<dbReference type="PANTHER" id="PTHR24251">
    <property type="entry name" value="OVOCHYMASE-RELATED"/>
    <property type="match status" value="1"/>
</dbReference>
<comment type="caution">
    <text evidence="3">Lacks conserved residue(s) required for the propagation of feature annotation.</text>
</comment>
<name>A0A7M5XA83_9CNID</name>
<organism evidence="6 7">
    <name type="scientific">Clytia hemisphaerica</name>
    <dbReference type="NCBI Taxonomy" id="252671"/>
    <lineage>
        <taxon>Eukaryota</taxon>
        <taxon>Metazoa</taxon>
        <taxon>Cnidaria</taxon>
        <taxon>Hydrozoa</taxon>
        <taxon>Hydroidolina</taxon>
        <taxon>Leptothecata</taxon>
        <taxon>Obeliida</taxon>
        <taxon>Clytiidae</taxon>
        <taxon>Clytia</taxon>
    </lineage>
</organism>
<keyword evidence="4" id="KW-0732">Signal</keyword>
<evidence type="ECO:0000256" key="1">
    <source>
        <dbReference type="ARBA" id="ARBA00022737"/>
    </source>
</evidence>
<evidence type="ECO:0000313" key="6">
    <source>
        <dbReference type="EnsemblMetazoa" id="CLYHEMP020368.1"/>
    </source>
</evidence>
<keyword evidence="7" id="KW-1185">Reference proteome</keyword>
<protein>
    <recommendedName>
        <fullName evidence="5">CUB domain-containing protein</fullName>
    </recommendedName>
</protein>
<sequence>MICFLLLLYLVDFSASKYVDPSKDIQPECLHYFNVTKEGVFSTPDYPNAYPPLKKCGWIINHSPNDADININFHDFELEKFPRCYKSDYMTIYRDQGTGKWEQIGSMSGYCGELPNFLISTSARQILVKF</sequence>
<dbReference type="InterPro" id="IPR000859">
    <property type="entry name" value="CUB_dom"/>
</dbReference>
<accession>A0A7M5XA83</accession>
<evidence type="ECO:0000313" key="7">
    <source>
        <dbReference type="Proteomes" id="UP000594262"/>
    </source>
</evidence>
<dbReference type="SUPFAM" id="SSF49854">
    <property type="entry name" value="Spermadhesin, CUB domain"/>
    <property type="match status" value="1"/>
</dbReference>
<keyword evidence="2 3" id="KW-1015">Disulfide bond</keyword>
<dbReference type="InterPro" id="IPR035914">
    <property type="entry name" value="Sperma_CUB_dom_sf"/>
</dbReference>
<evidence type="ECO:0000259" key="5">
    <source>
        <dbReference type="PROSITE" id="PS01180"/>
    </source>
</evidence>
<evidence type="ECO:0000256" key="4">
    <source>
        <dbReference type="SAM" id="SignalP"/>
    </source>
</evidence>
<dbReference type="EnsemblMetazoa" id="CLYHEMT020368.1">
    <property type="protein sequence ID" value="CLYHEMP020368.1"/>
    <property type="gene ID" value="CLYHEMG020368"/>
</dbReference>
<reference evidence="6" key="1">
    <citation type="submission" date="2021-01" db="UniProtKB">
        <authorList>
            <consortium name="EnsemblMetazoa"/>
        </authorList>
    </citation>
    <scope>IDENTIFICATION</scope>
</reference>
<dbReference type="PANTHER" id="PTHR24251:SF50">
    <property type="entry name" value="ATTRACTIN-LIKE 1A"/>
    <property type="match status" value="1"/>
</dbReference>
<feature type="domain" description="CUB" evidence="5">
    <location>
        <begin position="29"/>
        <end position="130"/>
    </location>
</feature>
<proteinExistence type="predicted"/>
<keyword evidence="1" id="KW-0677">Repeat</keyword>
<evidence type="ECO:0000256" key="2">
    <source>
        <dbReference type="ARBA" id="ARBA00023157"/>
    </source>
</evidence>
<dbReference type="Proteomes" id="UP000594262">
    <property type="component" value="Unplaced"/>
</dbReference>
<dbReference type="Pfam" id="PF00431">
    <property type="entry name" value="CUB"/>
    <property type="match status" value="1"/>
</dbReference>
<dbReference type="AlphaFoldDB" id="A0A7M5XA83"/>
<feature type="chain" id="PRO_5029843163" description="CUB domain-containing protein" evidence="4">
    <location>
        <begin position="17"/>
        <end position="130"/>
    </location>
</feature>